<keyword evidence="2" id="KW-0812">Transmembrane</keyword>
<dbReference type="AlphaFoldDB" id="A0A8A7KEM4"/>
<feature type="transmembrane region" description="Helical" evidence="2">
    <location>
        <begin position="20"/>
        <end position="40"/>
    </location>
</feature>
<reference evidence="3" key="1">
    <citation type="submission" date="2019-12" db="EMBL/GenBank/DDBJ databases">
        <authorList>
            <person name="zhang j."/>
            <person name="sun C.M."/>
        </authorList>
    </citation>
    <scope>NUCLEOTIDE SEQUENCE</scope>
    <source>
        <strain evidence="3">NS-1</strain>
    </source>
</reference>
<protein>
    <submittedName>
        <fullName evidence="3">Uncharacterized protein</fullName>
    </submittedName>
</protein>
<proteinExistence type="predicted"/>
<dbReference type="Pfam" id="PF05137">
    <property type="entry name" value="PilN"/>
    <property type="match status" value="1"/>
</dbReference>
<organism evidence="3 4">
    <name type="scientific">Iocasia fonsfrigidae</name>
    <dbReference type="NCBI Taxonomy" id="2682810"/>
    <lineage>
        <taxon>Bacteria</taxon>
        <taxon>Bacillati</taxon>
        <taxon>Bacillota</taxon>
        <taxon>Clostridia</taxon>
        <taxon>Halanaerobiales</taxon>
        <taxon>Halanaerobiaceae</taxon>
        <taxon>Iocasia</taxon>
    </lineage>
</organism>
<dbReference type="Proteomes" id="UP000665020">
    <property type="component" value="Chromosome"/>
</dbReference>
<feature type="coiled-coil region" evidence="1">
    <location>
        <begin position="44"/>
        <end position="81"/>
    </location>
</feature>
<evidence type="ECO:0000256" key="2">
    <source>
        <dbReference type="SAM" id="Phobius"/>
    </source>
</evidence>
<keyword evidence="2" id="KW-1133">Transmembrane helix</keyword>
<evidence type="ECO:0000256" key="1">
    <source>
        <dbReference type="SAM" id="Coils"/>
    </source>
</evidence>
<sequence>MRVNLLEEKKQSSAINWGETIFIISLLIFITALGLNYYFLYTGQKSLKAEVNRLDRQLAKLSISLNEYHSLEKRVKELEEIEAKMAALRYIWNDIIREQGYLIPQKTMLETMEIEGDILQLFGRAENNLRVLELINNMKLSPFFKGVKLLNLRENNDVEFRLQALVNREGDQRAEQFKP</sequence>
<keyword evidence="1" id="KW-0175">Coiled coil</keyword>
<dbReference type="KEGG" id="ifn:GM661_11495"/>
<gene>
    <name evidence="3" type="ORF">GM661_11495</name>
</gene>
<evidence type="ECO:0000313" key="3">
    <source>
        <dbReference type="EMBL" id="QTL98545.1"/>
    </source>
</evidence>
<keyword evidence="2" id="KW-0472">Membrane</keyword>
<keyword evidence="4" id="KW-1185">Reference proteome</keyword>
<name>A0A8A7KEM4_9FIRM</name>
<accession>A0A8A7KEM4</accession>
<evidence type="ECO:0000313" key="4">
    <source>
        <dbReference type="Proteomes" id="UP000665020"/>
    </source>
</evidence>
<dbReference type="PANTHER" id="PTHR40278:SF1">
    <property type="entry name" value="DNA UTILIZATION PROTEIN HOFN"/>
    <property type="match status" value="1"/>
</dbReference>
<dbReference type="RefSeq" id="WP_230866963.1">
    <property type="nucleotide sequence ID" value="NZ_CP046640.1"/>
</dbReference>
<dbReference type="PANTHER" id="PTHR40278">
    <property type="entry name" value="DNA UTILIZATION PROTEIN HOFN"/>
    <property type="match status" value="1"/>
</dbReference>
<dbReference type="EMBL" id="CP046640">
    <property type="protein sequence ID" value="QTL98545.1"/>
    <property type="molecule type" value="Genomic_DNA"/>
</dbReference>
<dbReference type="InterPro" id="IPR052534">
    <property type="entry name" value="Extracell_DNA_Util/SecSys_Comp"/>
</dbReference>
<dbReference type="InterPro" id="IPR007813">
    <property type="entry name" value="PilN"/>
</dbReference>